<organism evidence="1">
    <name type="scientific">marine metagenome</name>
    <dbReference type="NCBI Taxonomy" id="408172"/>
    <lineage>
        <taxon>unclassified sequences</taxon>
        <taxon>metagenomes</taxon>
        <taxon>ecological metagenomes</taxon>
    </lineage>
</organism>
<evidence type="ECO:0000313" key="1">
    <source>
        <dbReference type="EMBL" id="SVB17444.1"/>
    </source>
</evidence>
<proteinExistence type="predicted"/>
<name>A0A382BUZ7_9ZZZZ</name>
<accession>A0A382BUZ7</accession>
<dbReference type="Pfam" id="PF14127">
    <property type="entry name" value="DUF4294"/>
    <property type="match status" value="1"/>
</dbReference>
<protein>
    <recommendedName>
        <fullName evidence="2">DUF4294 domain-containing protein</fullName>
    </recommendedName>
</protein>
<sequence length="205" mass="24161">MKKLLSCLIIFIVFNSYSQKKIYKDLDIFIKIEGDSLATKSIDLKEVTIYPALEFSSFDDKLKYYTVKRKTLKVYPYAVLASKRLQELNRRLPLIKTRAKKKKYTKIVERFIEKEFSAELKKLTRTEGQILIKLVHRETGQTVYKLIRKLRNGFRAFSYNSLAKLFNISIKIKYNPKNNDEDAIIEDVLKRAYADKTIKLSLKDQ</sequence>
<dbReference type="EMBL" id="UINC01031424">
    <property type="protein sequence ID" value="SVB17444.1"/>
    <property type="molecule type" value="Genomic_DNA"/>
</dbReference>
<dbReference type="AlphaFoldDB" id="A0A382BUZ7"/>
<evidence type="ECO:0008006" key="2">
    <source>
        <dbReference type="Google" id="ProtNLM"/>
    </source>
</evidence>
<reference evidence="1" key="1">
    <citation type="submission" date="2018-05" db="EMBL/GenBank/DDBJ databases">
        <authorList>
            <person name="Lanie J.A."/>
            <person name="Ng W.-L."/>
            <person name="Kazmierczak K.M."/>
            <person name="Andrzejewski T.M."/>
            <person name="Davidsen T.M."/>
            <person name="Wayne K.J."/>
            <person name="Tettelin H."/>
            <person name="Glass J.I."/>
            <person name="Rusch D."/>
            <person name="Podicherti R."/>
            <person name="Tsui H.-C.T."/>
            <person name="Winkler M.E."/>
        </authorList>
    </citation>
    <scope>NUCLEOTIDE SEQUENCE</scope>
</reference>
<gene>
    <name evidence="1" type="ORF">METZ01_LOCUS170298</name>
</gene>
<dbReference type="InterPro" id="IPR025636">
    <property type="entry name" value="DUF4294"/>
</dbReference>